<name>A0A654LUB8_9ARCH</name>
<dbReference type="GO" id="GO:0006310">
    <property type="term" value="P:DNA recombination"/>
    <property type="evidence" value="ECO:0007669"/>
    <property type="project" value="UniProtKB-KW"/>
</dbReference>
<organism evidence="4 5">
    <name type="scientific">Candidatus Nitrosocosmicus oleophilus</name>
    <dbReference type="NCBI Taxonomy" id="1353260"/>
    <lineage>
        <taxon>Archaea</taxon>
        <taxon>Nitrososphaerota</taxon>
        <taxon>Nitrososphaeria</taxon>
        <taxon>Nitrososphaerales</taxon>
        <taxon>Nitrososphaeraceae</taxon>
        <taxon>Candidatus Nitrosocosmicus</taxon>
    </lineage>
</organism>
<evidence type="ECO:0000313" key="5">
    <source>
        <dbReference type="Proteomes" id="UP000058925"/>
    </source>
</evidence>
<dbReference type="SUPFAM" id="SSF56349">
    <property type="entry name" value="DNA breaking-rejoining enzymes"/>
    <property type="match status" value="1"/>
</dbReference>
<sequence>MYMLSSLVNNNIPNHNPMFFFLTMLSSPASKRQYPQRLKVFFDFLKLDGSLEEQADAFVKQYKQNDCEDLERQLLIFAGYQKERVARGEISSSTVPNYFKAIKLFCEGNRIGQSISWKIISRSMPRALKSANDRAPTLDEIQKLIEYPDRRIKPLVFTLVSSGIRIGAFDDLKWKHIIPIHNKETNEIVAAKILIYPGDIEQYYSFITPEAYIVLRDWMNYRESCGEHISKESPLMRDIWQTNDVKGAANPIVLKTSAITRLLNRAWQAQRIRSKLPNGKRRHEFQTAHGFRKYFKTQAELARIPSIKIEMLMGHSLGVTDSYIRFTEEQMLEDYLKIIDYLTINQSVVLVNKSLKKQDESVRNTLQDMEHRHRREINGLHEAYERSMEQLRDEMESRFEQLFLKVDLERLKQP</sequence>
<keyword evidence="5" id="KW-1185">Reference proteome</keyword>
<keyword evidence="2" id="KW-0175">Coiled coil</keyword>
<dbReference type="Proteomes" id="UP000058925">
    <property type="component" value="Chromosome"/>
</dbReference>
<dbReference type="InterPro" id="IPR002104">
    <property type="entry name" value="Integrase_catalytic"/>
</dbReference>
<proteinExistence type="predicted"/>
<dbReference type="KEGG" id="taa:NMY3_00373"/>
<keyword evidence="1" id="KW-0233">DNA recombination</keyword>
<dbReference type="InterPro" id="IPR011010">
    <property type="entry name" value="DNA_brk_join_enz"/>
</dbReference>
<gene>
    <name evidence="4" type="ORF">NMY3_00373</name>
</gene>
<evidence type="ECO:0000256" key="1">
    <source>
        <dbReference type="ARBA" id="ARBA00023172"/>
    </source>
</evidence>
<accession>A0A654LUB8</accession>
<dbReference type="InterPro" id="IPR013762">
    <property type="entry name" value="Integrase-like_cat_sf"/>
</dbReference>
<feature type="coiled-coil region" evidence="2">
    <location>
        <begin position="352"/>
        <end position="401"/>
    </location>
</feature>
<evidence type="ECO:0000313" key="4">
    <source>
        <dbReference type="EMBL" id="ALI34587.1"/>
    </source>
</evidence>
<dbReference type="EMBL" id="CP012850">
    <property type="protein sequence ID" value="ALI34587.1"/>
    <property type="molecule type" value="Genomic_DNA"/>
</dbReference>
<dbReference type="AlphaFoldDB" id="A0A654LUB8"/>
<reference evidence="5" key="1">
    <citation type="submission" date="2015-10" db="EMBL/GenBank/DDBJ databases">
        <title>Niche specialization of a soil ammonia-oxidizing archaeon, Candidatus Nitrosocosmicus oleophilus.</title>
        <authorList>
            <person name="Jung M.-Y."/>
            <person name="Rhee S.-K."/>
        </authorList>
    </citation>
    <scope>NUCLEOTIDE SEQUENCE [LARGE SCALE GENOMIC DNA]</scope>
    <source>
        <strain evidence="5">MY3</strain>
    </source>
</reference>
<evidence type="ECO:0000256" key="2">
    <source>
        <dbReference type="SAM" id="Coils"/>
    </source>
</evidence>
<dbReference type="GO" id="GO:0015074">
    <property type="term" value="P:DNA integration"/>
    <property type="evidence" value="ECO:0007669"/>
    <property type="project" value="InterPro"/>
</dbReference>
<protein>
    <recommendedName>
        <fullName evidence="3">Tyr recombinase domain-containing protein</fullName>
    </recommendedName>
</protein>
<evidence type="ECO:0000259" key="3">
    <source>
        <dbReference type="PROSITE" id="PS51898"/>
    </source>
</evidence>
<dbReference type="Gene3D" id="1.10.443.10">
    <property type="entry name" value="Intergrase catalytic core"/>
    <property type="match status" value="1"/>
</dbReference>
<feature type="domain" description="Tyr recombinase" evidence="3">
    <location>
        <begin position="131"/>
        <end position="336"/>
    </location>
</feature>
<dbReference type="PROSITE" id="PS51898">
    <property type="entry name" value="TYR_RECOMBINASE"/>
    <property type="match status" value="1"/>
</dbReference>
<dbReference type="GO" id="GO:0003677">
    <property type="term" value="F:DNA binding"/>
    <property type="evidence" value="ECO:0007669"/>
    <property type="project" value="InterPro"/>
</dbReference>